<keyword evidence="2" id="KW-0732">Signal</keyword>
<sequence length="138" mass="15723">MSRARFDVFVRMLLSALAQEQGSDSVYLDVLTARDLEMLRRHANPEAPPAAPATTQPDKRYMILTYRAEFDKVHYPLPLALDERSEEDVLRAMVARLRSELAQAQEANKAQKPPPPQHLADDERVSKLHLQNQQLPLP</sequence>
<dbReference type="EMBL" id="LSRX01004222">
    <property type="protein sequence ID" value="OLP74130.1"/>
    <property type="molecule type" value="Genomic_DNA"/>
</dbReference>
<dbReference type="Proteomes" id="UP000186817">
    <property type="component" value="Unassembled WGS sequence"/>
</dbReference>
<evidence type="ECO:0000313" key="4">
    <source>
        <dbReference type="Proteomes" id="UP000186817"/>
    </source>
</evidence>
<keyword evidence="4" id="KW-1185">Reference proteome</keyword>
<evidence type="ECO:0000313" key="3">
    <source>
        <dbReference type="EMBL" id="OLP74130.1"/>
    </source>
</evidence>
<feature type="region of interest" description="Disordered" evidence="1">
    <location>
        <begin position="103"/>
        <end position="123"/>
    </location>
</feature>
<feature type="non-terminal residue" evidence="3">
    <location>
        <position position="138"/>
    </location>
</feature>
<protein>
    <submittedName>
        <fullName evidence="3">Coiled-coil domain-containing protein 61</fullName>
    </submittedName>
</protein>
<feature type="chain" id="PRO_5013226193" evidence="2">
    <location>
        <begin position="19"/>
        <end position="138"/>
    </location>
</feature>
<comment type="caution">
    <text evidence="3">The sequence shown here is derived from an EMBL/GenBank/DDBJ whole genome shotgun (WGS) entry which is preliminary data.</text>
</comment>
<proteinExistence type="predicted"/>
<evidence type="ECO:0000256" key="1">
    <source>
        <dbReference type="SAM" id="MobiDB-lite"/>
    </source>
</evidence>
<name>A0A1Q9BU48_SYMMI</name>
<dbReference type="AlphaFoldDB" id="A0A1Q9BU48"/>
<dbReference type="OrthoDB" id="304452at2759"/>
<organism evidence="3 4">
    <name type="scientific">Symbiodinium microadriaticum</name>
    <name type="common">Dinoflagellate</name>
    <name type="synonym">Zooxanthella microadriatica</name>
    <dbReference type="NCBI Taxonomy" id="2951"/>
    <lineage>
        <taxon>Eukaryota</taxon>
        <taxon>Sar</taxon>
        <taxon>Alveolata</taxon>
        <taxon>Dinophyceae</taxon>
        <taxon>Suessiales</taxon>
        <taxon>Symbiodiniaceae</taxon>
        <taxon>Symbiodinium</taxon>
    </lineage>
</organism>
<gene>
    <name evidence="3" type="primary">Ccdc61</name>
    <name evidence="3" type="ORF">AK812_SmicGene46421</name>
</gene>
<accession>A0A1Q9BU48</accession>
<evidence type="ECO:0000256" key="2">
    <source>
        <dbReference type="SAM" id="SignalP"/>
    </source>
</evidence>
<reference evidence="3 4" key="1">
    <citation type="submission" date="2016-02" db="EMBL/GenBank/DDBJ databases">
        <title>Genome analysis of coral dinoflagellate symbionts highlights evolutionary adaptations to a symbiotic lifestyle.</title>
        <authorList>
            <person name="Aranda M."/>
            <person name="Li Y."/>
            <person name="Liew Y.J."/>
            <person name="Baumgarten S."/>
            <person name="Simakov O."/>
            <person name="Wilson M."/>
            <person name="Piel J."/>
            <person name="Ashoor H."/>
            <person name="Bougouffa S."/>
            <person name="Bajic V.B."/>
            <person name="Ryu T."/>
            <person name="Ravasi T."/>
            <person name="Bayer T."/>
            <person name="Micklem G."/>
            <person name="Kim H."/>
            <person name="Bhak J."/>
            <person name="Lajeunesse T.C."/>
            <person name="Voolstra C.R."/>
        </authorList>
    </citation>
    <scope>NUCLEOTIDE SEQUENCE [LARGE SCALE GENOMIC DNA]</scope>
    <source>
        <strain evidence="3 4">CCMP2467</strain>
    </source>
</reference>
<feature type="signal peptide" evidence="2">
    <location>
        <begin position="1"/>
        <end position="18"/>
    </location>
</feature>